<evidence type="ECO:0000313" key="12">
    <source>
        <dbReference type="EMBL" id="GMR36222.1"/>
    </source>
</evidence>
<evidence type="ECO:0000256" key="1">
    <source>
        <dbReference type="ARBA" id="ARBA00004606"/>
    </source>
</evidence>
<reference evidence="13" key="1">
    <citation type="submission" date="2022-10" db="EMBL/GenBank/DDBJ databases">
        <title>Genome assembly of Pristionchus species.</title>
        <authorList>
            <person name="Yoshida K."/>
            <person name="Sommer R.J."/>
        </authorList>
    </citation>
    <scope>NUCLEOTIDE SEQUENCE [LARGE SCALE GENOMIC DNA]</scope>
    <source>
        <strain evidence="13">RS5460</strain>
    </source>
</reference>
<evidence type="ECO:0000256" key="2">
    <source>
        <dbReference type="ARBA" id="ARBA00008661"/>
    </source>
</evidence>
<accession>A0AAN4ZEE5</accession>
<feature type="domain" description="Fringe-like glycosyltransferase" evidence="11">
    <location>
        <begin position="61"/>
        <end position="244"/>
    </location>
</feature>
<keyword evidence="8 10" id="KW-0472">Membrane</keyword>
<keyword evidence="4" id="KW-0808">Transferase</keyword>
<comment type="similarity">
    <text evidence="2">Belongs to the glycosyltransferase 31 family.</text>
</comment>
<dbReference type="EMBL" id="BTRK01000002">
    <property type="protein sequence ID" value="GMR36222.1"/>
    <property type="molecule type" value="Genomic_DNA"/>
</dbReference>
<name>A0AAN4ZEE5_9BILA</name>
<evidence type="ECO:0000256" key="7">
    <source>
        <dbReference type="ARBA" id="ARBA00022989"/>
    </source>
</evidence>
<proteinExistence type="inferred from homology"/>
<dbReference type="GO" id="GO:0012505">
    <property type="term" value="C:endomembrane system"/>
    <property type="evidence" value="ECO:0007669"/>
    <property type="project" value="UniProtKB-SubCell"/>
</dbReference>
<dbReference type="GO" id="GO:0016020">
    <property type="term" value="C:membrane"/>
    <property type="evidence" value="ECO:0007669"/>
    <property type="project" value="UniProtKB-SubCell"/>
</dbReference>
<comment type="caution">
    <text evidence="12">The sequence shown here is derived from an EMBL/GenBank/DDBJ whole genome shotgun (WGS) entry which is preliminary data.</text>
</comment>
<evidence type="ECO:0000256" key="5">
    <source>
        <dbReference type="ARBA" id="ARBA00022692"/>
    </source>
</evidence>
<evidence type="ECO:0000313" key="13">
    <source>
        <dbReference type="Proteomes" id="UP001328107"/>
    </source>
</evidence>
<organism evidence="12 13">
    <name type="scientific">Pristionchus mayeri</name>
    <dbReference type="NCBI Taxonomy" id="1317129"/>
    <lineage>
        <taxon>Eukaryota</taxon>
        <taxon>Metazoa</taxon>
        <taxon>Ecdysozoa</taxon>
        <taxon>Nematoda</taxon>
        <taxon>Chromadorea</taxon>
        <taxon>Rhabditida</taxon>
        <taxon>Rhabditina</taxon>
        <taxon>Diplogasteromorpha</taxon>
        <taxon>Diplogasteroidea</taxon>
        <taxon>Neodiplogasteridae</taxon>
        <taxon>Pristionchus</taxon>
    </lineage>
</organism>
<protein>
    <recommendedName>
        <fullName evidence="11">Fringe-like glycosyltransferase domain-containing protein</fullName>
    </recommendedName>
</protein>
<dbReference type="Pfam" id="PF02434">
    <property type="entry name" value="Fringe"/>
    <property type="match status" value="1"/>
</dbReference>
<evidence type="ECO:0000256" key="9">
    <source>
        <dbReference type="ARBA" id="ARBA00037847"/>
    </source>
</evidence>
<dbReference type="InterPro" id="IPR003378">
    <property type="entry name" value="Fringe-like_glycosylTrfase"/>
</dbReference>
<feature type="transmembrane region" description="Helical" evidence="10">
    <location>
        <begin position="12"/>
        <end position="34"/>
    </location>
</feature>
<keyword evidence="6" id="KW-0735">Signal-anchor</keyword>
<evidence type="ECO:0000256" key="6">
    <source>
        <dbReference type="ARBA" id="ARBA00022968"/>
    </source>
</evidence>
<evidence type="ECO:0000256" key="3">
    <source>
        <dbReference type="ARBA" id="ARBA00022676"/>
    </source>
</evidence>
<comment type="subcellular location">
    <subcellularLocation>
        <location evidence="9">Endomembrane system</location>
        <topology evidence="9">Single-pass membrane protein</topology>
    </subcellularLocation>
    <subcellularLocation>
        <location evidence="1">Membrane</location>
        <topology evidence="1">Single-pass type II membrane protein</topology>
    </subcellularLocation>
</comment>
<dbReference type="AlphaFoldDB" id="A0AAN4ZEE5"/>
<dbReference type="Gene3D" id="3.90.550.50">
    <property type="match status" value="1"/>
</dbReference>
<feature type="non-terminal residue" evidence="12">
    <location>
        <position position="1"/>
    </location>
</feature>
<dbReference type="Proteomes" id="UP001328107">
    <property type="component" value="Unassembled WGS sequence"/>
</dbReference>
<gene>
    <name evidence="12" type="ORF">PMAYCL1PPCAC_06417</name>
</gene>
<keyword evidence="7 10" id="KW-1133">Transmembrane helix</keyword>
<keyword evidence="5 10" id="KW-0812">Transmembrane</keyword>
<evidence type="ECO:0000256" key="4">
    <source>
        <dbReference type="ARBA" id="ARBA00022679"/>
    </source>
</evidence>
<keyword evidence="3" id="KW-0328">Glycosyltransferase</keyword>
<evidence type="ECO:0000256" key="10">
    <source>
        <dbReference type="SAM" id="Phobius"/>
    </source>
</evidence>
<dbReference type="GO" id="GO:0016757">
    <property type="term" value="F:glycosyltransferase activity"/>
    <property type="evidence" value="ECO:0007669"/>
    <property type="project" value="UniProtKB-KW"/>
</dbReference>
<dbReference type="PANTHER" id="PTHR10811">
    <property type="entry name" value="FRINGE-RELATED"/>
    <property type="match status" value="1"/>
</dbReference>
<keyword evidence="13" id="KW-1185">Reference proteome</keyword>
<evidence type="ECO:0000259" key="11">
    <source>
        <dbReference type="Pfam" id="PF02434"/>
    </source>
</evidence>
<evidence type="ECO:0000256" key="8">
    <source>
        <dbReference type="ARBA" id="ARBA00023136"/>
    </source>
</evidence>
<sequence length="263" mass="30192">HFCPMRSFNHKIPAILLIIFIIYISFILLFLTFFHEATDNENTTIISHIFAEKPLILKHNEHLIITVKTSYIYYTTRLKFILETWYRLAPAKIFFVSDRPDSDLHIDLHGHFLYTDCGSSHQRVHLVCKLYAELEVYFKARADWSCHFDDDNYVNVPNLETFLASRDPNLPLYFGKISVAKNISVVYRSEPISFEFGTGGAGFCLSRRVVEELHELTKKNISVLSISSDLGLTDDVSLGFIIGESPLLHPPSSLLQLTLSMFL</sequence>